<dbReference type="Proteomes" id="UP001336122">
    <property type="component" value="Unassembled WGS sequence"/>
</dbReference>
<keyword evidence="2" id="KW-1185">Reference proteome</keyword>
<evidence type="ECO:0000313" key="2">
    <source>
        <dbReference type="Proteomes" id="UP001336122"/>
    </source>
</evidence>
<evidence type="ECO:0000313" key="1">
    <source>
        <dbReference type="EMBL" id="MED4681858.1"/>
    </source>
</evidence>
<organism evidence="1 2">
    <name type="scientific">Bacillus nitratireducens</name>
    <dbReference type="NCBI Taxonomy" id="2026193"/>
    <lineage>
        <taxon>Bacteria</taxon>
        <taxon>Bacillati</taxon>
        <taxon>Bacillota</taxon>
        <taxon>Bacilli</taxon>
        <taxon>Bacillales</taxon>
        <taxon>Bacillaceae</taxon>
        <taxon>Bacillus</taxon>
        <taxon>Bacillus cereus group</taxon>
    </lineage>
</organism>
<accession>A0ABU6PKM8</accession>
<comment type="caution">
    <text evidence="1">The sequence shown here is derived from an EMBL/GenBank/DDBJ whole genome shotgun (WGS) entry which is preliminary data.</text>
</comment>
<gene>
    <name evidence="1" type="ORF">P9485_29645</name>
</gene>
<dbReference type="EMBL" id="JARTIK010000053">
    <property type="protein sequence ID" value="MED4681858.1"/>
    <property type="molecule type" value="Genomic_DNA"/>
</dbReference>
<protein>
    <submittedName>
        <fullName evidence="1">Uncharacterized protein</fullName>
    </submittedName>
</protein>
<dbReference type="RefSeq" id="WP_255295987.1">
    <property type="nucleotide sequence ID" value="NZ_JARTIK010000053.1"/>
</dbReference>
<sequence>MNFEVNKLANVSKHVEATILNKNAILIGKEQLAKANCSVD</sequence>
<proteinExistence type="predicted"/>
<reference evidence="1 2" key="1">
    <citation type="submission" date="2023-03" db="EMBL/GenBank/DDBJ databases">
        <title>Bacillus Genome Sequencing.</title>
        <authorList>
            <person name="Dunlap C."/>
        </authorList>
    </citation>
    <scope>NUCLEOTIDE SEQUENCE [LARGE SCALE GENOMIC DNA]</scope>
    <source>
        <strain evidence="1 2">NRS-319</strain>
    </source>
</reference>
<name>A0ABU6PKM8_9BACI</name>